<dbReference type="AlphaFoldDB" id="A0A7W6BCZ9"/>
<evidence type="ECO:0000256" key="1">
    <source>
        <dbReference type="SAM" id="Phobius"/>
    </source>
</evidence>
<dbReference type="SUPFAM" id="SSF53850">
    <property type="entry name" value="Periplasmic binding protein-like II"/>
    <property type="match status" value="1"/>
</dbReference>
<keyword evidence="1" id="KW-0812">Transmembrane</keyword>
<dbReference type="RefSeq" id="WP_188070147.1">
    <property type="nucleotide sequence ID" value="NZ_BSPS01000066.1"/>
</dbReference>
<accession>A0A7W6BCZ9</accession>
<dbReference type="EMBL" id="JACIDT010000001">
    <property type="protein sequence ID" value="MBB3924586.1"/>
    <property type="molecule type" value="Genomic_DNA"/>
</dbReference>
<reference evidence="2 3" key="1">
    <citation type="submission" date="2020-08" db="EMBL/GenBank/DDBJ databases">
        <title>Genomic Encyclopedia of Type Strains, Phase IV (KMG-IV): sequencing the most valuable type-strain genomes for metagenomic binning, comparative biology and taxonomic classification.</title>
        <authorList>
            <person name="Goeker M."/>
        </authorList>
    </citation>
    <scope>NUCLEOTIDE SEQUENCE [LARGE SCALE GENOMIC DNA]</scope>
    <source>
        <strain evidence="2 3">DSM 26189</strain>
    </source>
</reference>
<dbReference type="Pfam" id="PF13379">
    <property type="entry name" value="NMT1_2"/>
    <property type="match status" value="1"/>
</dbReference>
<keyword evidence="3" id="KW-1185">Reference proteome</keyword>
<comment type="caution">
    <text evidence="2">The sequence shown here is derived from an EMBL/GenBank/DDBJ whole genome shotgun (WGS) entry which is preliminary data.</text>
</comment>
<sequence length="357" mass="38058">MTEIQHVPDDIAEPPPLAARALTGRRALLIGGGVALAAGALGVGLARRAPERAYTADGLRKLTLAWNANAICLAPVLLAKELGIFRNHGLEVELFNFAGPTDQMLEALSTGKADAGIGMIMRWIKPLEQGFDVRLIAGTHGGCIRMSGSRAAGVTPDPKSLAGKVIGLSDINGAAFNTFAVLLKYHGLDPKRDVEWRAYPQPLLGEAIRKGEVQAIADSDPILYKMEQDSRGDLVEVLSNLTKPWDRRVCCVVGAGGSLLRDDPESARALASSLVQAAKLCQGDPEQTARLFAPYAKASVEDIAGVLRTQTHGVHPVGTDLIGDIALYAGELRDIGVMKADTDPQRFAERTVQNLFT</sequence>
<dbReference type="Proteomes" id="UP000571950">
    <property type="component" value="Unassembled WGS sequence"/>
</dbReference>
<proteinExistence type="predicted"/>
<dbReference type="Gene3D" id="3.40.190.10">
    <property type="entry name" value="Periplasmic binding protein-like II"/>
    <property type="match status" value="2"/>
</dbReference>
<protein>
    <submittedName>
        <fullName evidence="2">NitT/TauT family transport system substrate-binding protein</fullName>
    </submittedName>
</protein>
<evidence type="ECO:0000313" key="3">
    <source>
        <dbReference type="Proteomes" id="UP000571950"/>
    </source>
</evidence>
<feature type="transmembrane region" description="Helical" evidence="1">
    <location>
        <begin position="27"/>
        <end position="46"/>
    </location>
</feature>
<evidence type="ECO:0000313" key="2">
    <source>
        <dbReference type="EMBL" id="MBB3924586.1"/>
    </source>
</evidence>
<gene>
    <name evidence="2" type="ORF">GGR43_000280</name>
</gene>
<keyword evidence="1" id="KW-1133">Transmembrane helix</keyword>
<keyword evidence="1" id="KW-0472">Membrane</keyword>
<dbReference type="PANTHER" id="PTHR30024">
    <property type="entry name" value="ALIPHATIC SULFONATES-BINDING PROTEIN-RELATED"/>
    <property type="match status" value="1"/>
</dbReference>
<dbReference type="PANTHER" id="PTHR30024:SF21">
    <property type="entry name" value="ABC TRANSPORTER SUBSTRATE-BINDING PROTEIN"/>
    <property type="match status" value="1"/>
</dbReference>
<name>A0A7W6BCZ9_9SPHN</name>
<organism evidence="2 3">
    <name type="scientific">Sphingobium jiangsuense</name>
    <dbReference type="NCBI Taxonomy" id="870476"/>
    <lineage>
        <taxon>Bacteria</taxon>
        <taxon>Pseudomonadati</taxon>
        <taxon>Pseudomonadota</taxon>
        <taxon>Alphaproteobacteria</taxon>
        <taxon>Sphingomonadales</taxon>
        <taxon>Sphingomonadaceae</taxon>
        <taxon>Sphingobium</taxon>
    </lineage>
</organism>